<protein>
    <submittedName>
        <fullName evidence="2">Glycosyltransferase family 1 protein</fullName>
    </submittedName>
</protein>
<dbReference type="PANTHER" id="PTHR12526:SF630">
    <property type="entry name" value="GLYCOSYLTRANSFERASE"/>
    <property type="match status" value="1"/>
</dbReference>
<sequence length="362" mass="41671">MKKYLVFGISGQMGGVESFLFNYVSKMMNDENKFEFVFFDTVPEFFYKSVLKDCKYYIVTSRTRNYLKYLQGLKQVLKNGKYDVLWYNVCTLSDITLLKLAAKYKIPCRIAHSHNSENMGGKLVGALHWLHKKEVMKYSTENFACSDKAAEFMFGTKSGVKIINNAIEASKYKYDEAVRNKLRKQLNITDELVIGHVGRFHMQKNHIFIIKVLKEIVRLNNNVKVILIGNGTLKEKIISYAQESGVLDNIIFLEKRTDVNELLQTMDVFLFPSLFEGLGLALIEAQAADLPCVISDTIPKAAILTEKVVIKSLNETPEEWAKAVLSCSENKERKDRELLLKQKKYDIQENAEMLVKYINEKY</sequence>
<dbReference type="RefSeq" id="WP_396568801.1">
    <property type="nucleotide sequence ID" value="NZ_JBITRD010000002.1"/>
</dbReference>
<proteinExistence type="predicted"/>
<dbReference type="PANTHER" id="PTHR12526">
    <property type="entry name" value="GLYCOSYLTRANSFERASE"/>
    <property type="match status" value="1"/>
</dbReference>
<evidence type="ECO:0000313" key="2">
    <source>
        <dbReference type="EMBL" id="MFI7844061.1"/>
    </source>
</evidence>
<reference evidence="2 3" key="1">
    <citation type="submission" date="2024-08" db="EMBL/GenBank/DDBJ databases">
        <authorList>
            <person name="Vancuren S.J."/>
            <person name="Allen-Vercoe E."/>
        </authorList>
    </citation>
    <scope>NUCLEOTIDE SEQUENCE [LARGE SCALE GENOMIC DNA]</scope>
    <source>
        <strain evidence="2 3">16-6-I_42_FAA</strain>
    </source>
</reference>
<organism evidence="2 3">
    <name type="scientific">Dorea amylophila</name>
    <dbReference type="NCBI Taxonomy" id="2981789"/>
    <lineage>
        <taxon>Bacteria</taxon>
        <taxon>Bacillati</taxon>
        <taxon>Bacillota</taxon>
        <taxon>Clostridia</taxon>
        <taxon>Lachnospirales</taxon>
        <taxon>Lachnospiraceae</taxon>
        <taxon>Dorea</taxon>
    </lineage>
</organism>
<evidence type="ECO:0000313" key="3">
    <source>
        <dbReference type="Proteomes" id="UP001614216"/>
    </source>
</evidence>
<gene>
    <name evidence="2" type="ORF">ACIF0M_00665</name>
</gene>
<dbReference type="Proteomes" id="UP001614216">
    <property type="component" value="Unassembled WGS sequence"/>
</dbReference>
<dbReference type="CDD" id="cd03812">
    <property type="entry name" value="GT4_CapH-like"/>
    <property type="match status" value="1"/>
</dbReference>
<accession>A0ABW8AUN0</accession>
<comment type="caution">
    <text evidence="2">The sequence shown here is derived from an EMBL/GenBank/DDBJ whole genome shotgun (WGS) entry which is preliminary data.</text>
</comment>
<name>A0ABW8AUN0_9FIRM</name>
<evidence type="ECO:0000259" key="1">
    <source>
        <dbReference type="Pfam" id="PF00534"/>
    </source>
</evidence>
<dbReference type="InterPro" id="IPR001296">
    <property type="entry name" value="Glyco_trans_1"/>
</dbReference>
<dbReference type="EMBL" id="JBITRD010000002">
    <property type="protein sequence ID" value="MFI7844061.1"/>
    <property type="molecule type" value="Genomic_DNA"/>
</dbReference>
<keyword evidence="3" id="KW-1185">Reference proteome</keyword>
<dbReference type="Gene3D" id="3.40.50.2000">
    <property type="entry name" value="Glycogen Phosphorylase B"/>
    <property type="match status" value="2"/>
</dbReference>
<dbReference type="Pfam" id="PF00534">
    <property type="entry name" value="Glycos_transf_1"/>
    <property type="match status" value="1"/>
</dbReference>
<dbReference type="SUPFAM" id="SSF53756">
    <property type="entry name" value="UDP-Glycosyltransferase/glycogen phosphorylase"/>
    <property type="match status" value="1"/>
</dbReference>
<feature type="domain" description="Glycosyl transferase family 1" evidence="1">
    <location>
        <begin position="179"/>
        <end position="335"/>
    </location>
</feature>